<reference evidence="1 2" key="1">
    <citation type="journal article" date="2019" name="Nat. Ecol. Evol.">
        <title>Megaphylogeny resolves global patterns of mushroom evolution.</title>
        <authorList>
            <person name="Varga T."/>
            <person name="Krizsan K."/>
            <person name="Foldi C."/>
            <person name="Dima B."/>
            <person name="Sanchez-Garcia M."/>
            <person name="Sanchez-Ramirez S."/>
            <person name="Szollosi G.J."/>
            <person name="Szarkandi J.G."/>
            <person name="Papp V."/>
            <person name="Albert L."/>
            <person name="Andreopoulos W."/>
            <person name="Angelini C."/>
            <person name="Antonin V."/>
            <person name="Barry K.W."/>
            <person name="Bougher N.L."/>
            <person name="Buchanan P."/>
            <person name="Buyck B."/>
            <person name="Bense V."/>
            <person name="Catcheside P."/>
            <person name="Chovatia M."/>
            <person name="Cooper J."/>
            <person name="Damon W."/>
            <person name="Desjardin D."/>
            <person name="Finy P."/>
            <person name="Geml J."/>
            <person name="Haridas S."/>
            <person name="Hughes K."/>
            <person name="Justo A."/>
            <person name="Karasinski D."/>
            <person name="Kautmanova I."/>
            <person name="Kiss B."/>
            <person name="Kocsube S."/>
            <person name="Kotiranta H."/>
            <person name="LaButti K.M."/>
            <person name="Lechner B.E."/>
            <person name="Liimatainen K."/>
            <person name="Lipzen A."/>
            <person name="Lukacs Z."/>
            <person name="Mihaltcheva S."/>
            <person name="Morgado L.N."/>
            <person name="Niskanen T."/>
            <person name="Noordeloos M.E."/>
            <person name="Ohm R.A."/>
            <person name="Ortiz-Santana B."/>
            <person name="Ovrebo C."/>
            <person name="Racz N."/>
            <person name="Riley R."/>
            <person name="Savchenko A."/>
            <person name="Shiryaev A."/>
            <person name="Soop K."/>
            <person name="Spirin V."/>
            <person name="Szebenyi C."/>
            <person name="Tomsovsky M."/>
            <person name="Tulloss R.E."/>
            <person name="Uehling J."/>
            <person name="Grigoriev I.V."/>
            <person name="Vagvolgyi C."/>
            <person name="Papp T."/>
            <person name="Martin F.M."/>
            <person name="Miettinen O."/>
            <person name="Hibbett D.S."/>
            <person name="Nagy L.G."/>
        </authorList>
    </citation>
    <scope>NUCLEOTIDE SEQUENCE [LARGE SCALE GENOMIC DNA]</scope>
    <source>
        <strain evidence="1 2">NL-1719</strain>
    </source>
</reference>
<sequence length="232" mass="25101">MSSQLTLTKLENALADAQQRLNLAEETIIAIESSIGLVPPASLPVIDVGDGKGALHLLRLGTSLLDQASVLIPVTQLASSVAPSGINPIPVRDSRFRYTAKSGAIIVSDSDDDSLSSIPQRDEESDEGSDDGEDVASEAPTVDIIRDDPAHQPLYLSDSDDERRDPDFPLRSNSNKWFAVIRGRWIGVTNSRDALTDAIYGVSEKAFLSFDTEERAVLAYNSLDALNLTHRL</sequence>
<protein>
    <submittedName>
        <fullName evidence="1">Uncharacterized protein</fullName>
    </submittedName>
</protein>
<evidence type="ECO:0000313" key="2">
    <source>
        <dbReference type="Proteomes" id="UP000308600"/>
    </source>
</evidence>
<dbReference type="EMBL" id="ML208465">
    <property type="protein sequence ID" value="TFK64695.1"/>
    <property type="molecule type" value="Genomic_DNA"/>
</dbReference>
<gene>
    <name evidence="1" type="ORF">BDN72DRAFT_901367</name>
</gene>
<proteinExistence type="predicted"/>
<name>A0ACD3AGB6_9AGAR</name>
<keyword evidence="2" id="KW-1185">Reference proteome</keyword>
<organism evidence="1 2">
    <name type="scientific">Pluteus cervinus</name>
    <dbReference type="NCBI Taxonomy" id="181527"/>
    <lineage>
        <taxon>Eukaryota</taxon>
        <taxon>Fungi</taxon>
        <taxon>Dikarya</taxon>
        <taxon>Basidiomycota</taxon>
        <taxon>Agaricomycotina</taxon>
        <taxon>Agaricomycetes</taxon>
        <taxon>Agaricomycetidae</taxon>
        <taxon>Agaricales</taxon>
        <taxon>Pluteineae</taxon>
        <taxon>Pluteaceae</taxon>
        <taxon>Pluteus</taxon>
    </lineage>
</organism>
<dbReference type="Proteomes" id="UP000308600">
    <property type="component" value="Unassembled WGS sequence"/>
</dbReference>
<evidence type="ECO:0000313" key="1">
    <source>
        <dbReference type="EMBL" id="TFK64695.1"/>
    </source>
</evidence>
<accession>A0ACD3AGB6</accession>